<protein>
    <submittedName>
        <fullName evidence="1">DUF1360 domain-containing protein</fullName>
    </submittedName>
</protein>
<keyword evidence="2" id="KW-1185">Reference proteome</keyword>
<accession>A0ABV9CL90</accession>
<organism evidence="1 2">
    <name type="scientific">Sphaerisporangium dianthi</name>
    <dbReference type="NCBI Taxonomy" id="1436120"/>
    <lineage>
        <taxon>Bacteria</taxon>
        <taxon>Bacillati</taxon>
        <taxon>Actinomycetota</taxon>
        <taxon>Actinomycetes</taxon>
        <taxon>Streptosporangiales</taxon>
        <taxon>Streptosporangiaceae</taxon>
        <taxon>Sphaerisporangium</taxon>
    </lineage>
</organism>
<comment type="caution">
    <text evidence="1">The sequence shown here is derived from an EMBL/GenBank/DDBJ whole genome shotgun (WGS) entry which is preliminary data.</text>
</comment>
<dbReference type="Proteomes" id="UP001596004">
    <property type="component" value="Unassembled WGS sequence"/>
</dbReference>
<evidence type="ECO:0000313" key="1">
    <source>
        <dbReference type="EMBL" id="MFC4533502.1"/>
    </source>
</evidence>
<dbReference type="EMBL" id="JBHSFP010000016">
    <property type="protein sequence ID" value="MFC4533502.1"/>
    <property type="molecule type" value="Genomic_DNA"/>
</dbReference>
<gene>
    <name evidence="1" type="ORF">ACFO60_22255</name>
</gene>
<dbReference type="RefSeq" id="WP_380843034.1">
    <property type="nucleotide sequence ID" value="NZ_JBHSFP010000016.1"/>
</dbReference>
<dbReference type="InterPro" id="IPR010773">
    <property type="entry name" value="Mycophage_PG1_Gp7"/>
</dbReference>
<reference evidence="2" key="1">
    <citation type="journal article" date="2019" name="Int. J. Syst. Evol. Microbiol.">
        <title>The Global Catalogue of Microorganisms (GCM) 10K type strain sequencing project: providing services to taxonomists for standard genome sequencing and annotation.</title>
        <authorList>
            <consortium name="The Broad Institute Genomics Platform"/>
            <consortium name="The Broad Institute Genome Sequencing Center for Infectious Disease"/>
            <person name="Wu L."/>
            <person name="Ma J."/>
        </authorList>
    </citation>
    <scope>NUCLEOTIDE SEQUENCE [LARGE SCALE GENOMIC DNA]</scope>
    <source>
        <strain evidence="2">CGMCC 4.7132</strain>
    </source>
</reference>
<proteinExistence type="predicted"/>
<dbReference type="Pfam" id="PF07098">
    <property type="entry name" value="DUF1360"/>
    <property type="match status" value="1"/>
</dbReference>
<evidence type="ECO:0000313" key="2">
    <source>
        <dbReference type="Proteomes" id="UP001596004"/>
    </source>
</evidence>
<name>A0ABV9CL90_9ACTN</name>
<sequence>MTNNLTRRLRKEERAYANGNDRPLGSYLRVLGVYGGAVAGLVAAGRLTGTRPPEHIAVFDLLLMGASTHRLSRTITKDPVTSPLRAPFTRYAGLSGPAELREEVRGHGIKHAVGELVTCPFCLAQWIATGYAAGMVFAPRLTRLAGATMTAVAISDWLQLGYARLMQAAEGRGNRRDGDRGQDEEEE</sequence>